<evidence type="ECO:0000313" key="2">
    <source>
        <dbReference type="EMBL" id="KEQ59248.1"/>
    </source>
</evidence>
<name>A0A074VFL7_AURM1</name>
<sequence>MSSDSEKVREWLRARLNEGVHATAILKKLEEAAQSPAKPSSDTAQVPSAKASSSQEEFRLFGQRLDPRIDPIGAIIFNVVSESSARRRLARSVASDLQSHSGISAPGEQNSEVKPPQTVRRRVAQTFPRNTKTPLSARLGGGDAQSQLQNQQTISTPVIEDDDDDDNDDDDDYVEILNETPSLRRSKRSRVSTEEQVGAKKKQKRKSA</sequence>
<dbReference type="HOGENOM" id="CLU_1320626_0_0_1"/>
<feature type="region of interest" description="Disordered" evidence="1">
    <location>
        <begin position="31"/>
        <end position="57"/>
    </location>
</feature>
<feature type="compositionally biased region" description="Polar residues" evidence="1">
    <location>
        <begin position="37"/>
        <end position="55"/>
    </location>
</feature>
<dbReference type="EMBL" id="KL584849">
    <property type="protein sequence ID" value="KEQ59248.1"/>
    <property type="molecule type" value="Genomic_DNA"/>
</dbReference>
<dbReference type="GeneID" id="63922096"/>
<feature type="region of interest" description="Disordered" evidence="1">
    <location>
        <begin position="83"/>
        <end position="208"/>
    </location>
</feature>
<dbReference type="Proteomes" id="UP000030672">
    <property type="component" value="Unassembled WGS sequence"/>
</dbReference>
<dbReference type="RefSeq" id="XP_040876271.1">
    <property type="nucleotide sequence ID" value="XM_041028723.1"/>
</dbReference>
<protein>
    <submittedName>
        <fullName evidence="2">Uncharacterized protein</fullName>
    </submittedName>
</protein>
<accession>A0A074VFL7</accession>
<reference evidence="2 3" key="1">
    <citation type="journal article" date="2014" name="BMC Genomics">
        <title>Genome sequencing of four Aureobasidium pullulans varieties: biotechnological potential, stress tolerance, and description of new species.</title>
        <authorList>
            <person name="Gostin Ar C."/>
            <person name="Ohm R.A."/>
            <person name="Kogej T."/>
            <person name="Sonjak S."/>
            <person name="Turk M."/>
            <person name="Zajc J."/>
            <person name="Zalar P."/>
            <person name="Grube M."/>
            <person name="Sun H."/>
            <person name="Han J."/>
            <person name="Sharma A."/>
            <person name="Chiniquy J."/>
            <person name="Ngan C.Y."/>
            <person name="Lipzen A."/>
            <person name="Barry K."/>
            <person name="Grigoriev I.V."/>
            <person name="Gunde-Cimerman N."/>
        </authorList>
    </citation>
    <scope>NUCLEOTIDE SEQUENCE [LARGE SCALE GENOMIC DNA]</scope>
    <source>
        <strain evidence="2 3">CBS 110374</strain>
    </source>
</reference>
<feature type="compositionally biased region" description="Acidic residues" evidence="1">
    <location>
        <begin position="159"/>
        <end position="174"/>
    </location>
</feature>
<organism evidence="2 3">
    <name type="scientific">Aureobasidium melanogenum (strain CBS 110374)</name>
    <name type="common">Aureobasidium pullulans var. melanogenum</name>
    <dbReference type="NCBI Taxonomy" id="1043003"/>
    <lineage>
        <taxon>Eukaryota</taxon>
        <taxon>Fungi</taxon>
        <taxon>Dikarya</taxon>
        <taxon>Ascomycota</taxon>
        <taxon>Pezizomycotina</taxon>
        <taxon>Dothideomycetes</taxon>
        <taxon>Dothideomycetidae</taxon>
        <taxon>Dothideales</taxon>
        <taxon>Saccotheciaceae</taxon>
        <taxon>Aureobasidium</taxon>
    </lineage>
</organism>
<evidence type="ECO:0000256" key="1">
    <source>
        <dbReference type="SAM" id="MobiDB-lite"/>
    </source>
</evidence>
<proteinExistence type="predicted"/>
<gene>
    <name evidence="2" type="ORF">M437DRAFT_87861</name>
</gene>
<evidence type="ECO:0000313" key="3">
    <source>
        <dbReference type="Proteomes" id="UP000030672"/>
    </source>
</evidence>
<feature type="compositionally biased region" description="Basic residues" evidence="1">
    <location>
        <begin position="199"/>
        <end position="208"/>
    </location>
</feature>
<feature type="compositionally biased region" description="Polar residues" evidence="1">
    <location>
        <begin position="96"/>
        <end position="112"/>
    </location>
</feature>
<keyword evidence="3" id="KW-1185">Reference proteome</keyword>
<feature type="compositionally biased region" description="Polar residues" evidence="1">
    <location>
        <begin position="144"/>
        <end position="156"/>
    </location>
</feature>
<dbReference type="AlphaFoldDB" id="A0A074VFL7"/>